<comment type="cofactor">
    <cofactor evidence="10">
        <name>heme b</name>
        <dbReference type="ChEBI" id="CHEBI:60344"/>
    </cofactor>
    <text evidence="10">Binds 1 heme b (iron(II)-protoporphyrin IX) group per subunit.</text>
</comment>
<keyword evidence="8 10" id="KW-0408">Iron</keyword>
<dbReference type="NCBIfam" id="NF003832">
    <property type="entry name" value="PRK05419.1-4"/>
    <property type="match status" value="1"/>
</dbReference>
<dbReference type="OrthoDB" id="9788328at2"/>
<comment type="cofactor">
    <cofactor evidence="10">
        <name>FMN</name>
        <dbReference type="ChEBI" id="CHEBI:58210"/>
    </cofactor>
    <text evidence="10">Binds 1 FMN per subunit.</text>
</comment>
<keyword evidence="6 10" id="KW-0249">Electron transport</keyword>
<dbReference type="AlphaFoldDB" id="A0A1I4XN19"/>
<dbReference type="GO" id="GO:0010181">
    <property type="term" value="F:FMN binding"/>
    <property type="evidence" value="ECO:0007669"/>
    <property type="project" value="UniProtKB-UniRule"/>
</dbReference>
<dbReference type="GO" id="GO:0030091">
    <property type="term" value="P:protein repair"/>
    <property type="evidence" value="ECO:0007669"/>
    <property type="project" value="UniProtKB-UniRule"/>
</dbReference>
<evidence type="ECO:0000256" key="4">
    <source>
        <dbReference type="ARBA" id="ARBA00022643"/>
    </source>
</evidence>
<evidence type="ECO:0000256" key="8">
    <source>
        <dbReference type="ARBA" id="ARBA00023004"/>
    </source>
</evidence>
<protein>
    <recommendedName>
        <fullName evidence="10">Protein-methionine-sulfoxide reductase heme-binding subunit MsrQ</fullName>
    </recommendedName>
    <alternativeName>
        <fullName evidence="10">Flavocytochrome MsrQ</fullName>
    </alternativeName>
</protein>
<dbReference type="InterPro" id="IPR013130">
    <property type="entry name" value="Fe3_Rdtase_TM_dom"/>
</dbReference>
<keyword evidence="10" id="KW-0285">Flavoprotein</keyword>
<dbReference type="RefSeq" id="WP_092877207.1">
    <property type="nucleotide sequence ID" value="NZ_FOVC01000004.1"/>
</dbReference>
<evidence type="ECO:0000313" key="12">
    <source>
        <dbReference type="EMBL" id="SFN27268.1"/>
    </source>
</evidence>
<dbReference type="GO" id="GO:0009055">
    <property type="term" value="F:electron transfer activity"/>
    <property type="evidence" value="ECO:0007669"/>
    <property type="project" value="UniProtKB-UniRule"/>
</dbReference>
<feature type="transmembrane region" description="Helical" evidence="10">
    <location>
        <begin position="174"/>
        <end position="192"/>
    </location>
</feature>
<comment type="subcellular location">
    <subcellularLocation>
        <location evidence="10">Cell membrane</location>
        <topology evidence="10">Multi-pass membrane protein</topology>
    </subcellularLocation>
    <subcellularLocation>
        <location evidence="1">Membrane</location>
        <topology evidence="1">Multi-pass membrane protein</topology>
    </subcellularLocation>
</comment>
<dbReference type="GO" id="GO:0005886">
    <property type="term" value="C:plasma membrane"/>
    <property type="evidence" value="ECO:0007669"/>
    <property type="project" value="UniProtKB-SubCell"/>
</dbReference>
<feature type="transmembrane region" description="Helical" evidence="10">
    <location>
        <begin position="51"/>
        <end position="68"/>
    </location>
</feature>
<sequence>MRRLNVKQIGWLKVLLHLSASLPLLWVMVSINQGWFSADPARDIQHFTGRMALKLLLATLAVTPLARYSKQPLLIRVRRLLGLWCFAWASLHLISYALLELGINNLRLLGEELVFRPYLTLGIICWFILLMLTLTSFQGAQKKLGKRWQTLHNTLYLVIILATIHYIWSVKILSPQPFIYATLALVMLAWRWKKFRNWW</sequence>
<evidence type="ECO:0000256" key="3">
    <source>
        <dbReference type="ARBA" id="ARBA00022617"/>
    </source>
</evidence>
<feature type="domain" description="Ferric oxidoreductase" evidence="11">
    <location>
        <begin position="48"/>
        <end position="162"/>
    </location>
</feature>
<feature type="transmembrane region" description="Helical" evidence="10">
    <location>
        <begin position="118"/>
        <end position="138"/>
    </location>
</feature>
<accession>A0A1I4XN19</accession>
<keyword evidence="3 10" id="KW-0349">Heme</keyword>
<dbReference type="Pfam" id="PF01794">
    <property type="entry name" value="Ferric_reduct"/>
    <property type="match status" value="1"/>
</dbReference>
<keyword evidence="10" id="KW-1003">Cell membrane</keyword>
<evidence type="ECO:0000256" key="9">
    <source>
        <dbReference type="ARBA" id="ARBA00023136"/>
    </source>
</evidence>
<organism evidence="12 13">
    <name type="scientific">Izhakiella capsodis</name>
    <dbReference type="NCBI Taxonomy" id="1367852"/>
    <lineage>
        <taxon>Bacteria</taxon>
        <taxon>Pseudomonadati</taxon>
        <taxon>Pseudomonadota</taxon>
        <taxon>Gammaproteobacteria</taxon>
        <taxon>Enterobacterales</taxon>
        <taxon>Erwiniaceae</taxon>
        <taxon>Izhakiella</taxon>
    </lineage>
</organism>
<dbReference type="PANTHER" id="PTHR36964:SF1">
    <property type="entry name" value="PROTEIN-METHIONINE-SULFOXIDE REDUCTASE HEME-BINDING SUBUNIT MSRQ"/>
    <property type="match status" value="1"/>
</dbReference>
<reference evidence="13" key="1">
    <citation type="submission" date="2016-10" db="EMBL/GenBank/DDBJ databases">
        <authorList>
            <person name="Varghese N."/>
            <person name="Submissions S."/>
        </authorList>
    </citation>
    <scope>NUCLEOTIDE SEQUENCE [LARGE SCALE GENOMIC DNA]</scope>
    <source>
        <strain evidence="13">N6PO6</strain>
    </source>
</reference>
<dbReference type="GO" id="GO:0046872">
    <property type="term" value="F:metal ion binding"/>
    <property type="evidence" value="ECO:0007669"/>
    <property type="project" value="UniProtKB-KW"/>
</dbReference>
<evidence type="ECO:0000256" key="2">
    <source>
        <dbReference type="ARBA" id="ARBA00022448"/>
    </source>
</evidence>
<keyword evidence="2 10" id="KW-0813">Transport</keyword>
<keyword evidence="13" id="KW-1185">Reference proteome</keyword>
<keyword evidence="7 10" id="KW-1133">Transmembrane helix</keyword>
<evidence type="ECO:0000313" key="13">
    <source>
        <dbReference type="Proteomes" id="UP000242222"/>
    </source>
</evidence>
<dbReference type="GO" id="GO:0020037">
    <property type="term" value="F:heme binding"/>
    <property type="evidence" value="ECO:0007669"/>
    <property type="project" value="UniProtKB-UniRule"/>
</dbReference>
<keyword evidence="5 10" id="KW-0812">Transmembrane</keyword>
<evidence type="ECO:0000256" key="1">
    <source>
        <dbReference type="ARBA" id="ARBA00004141"/>
    </source>
</evidence>
<evidence type="ECO:0000256" key="10">
    <source>
        <dbReference type="HAMAP-Rule" id="MF_01207"/>
    </source>
</evidence>
<feature type="transmembrane region" description="Helical" evidence="10">
    <location>
        <begin position="12"/>
        <end position="31"/>
    </location>
</feature>
<name>A0A1I4XN19_9GAMM</name>
<dbReference type="PANTHER" id="PTHR36964">
    <property type="entry name" value="PROTEIN-METHIONINE-SULFOXIDE REDUCTASE HEME-BINDING SUBUNIT MSRQ"/>
    <property type="match status" value="1"/>
</dbReference>
<dbReference type="InterPro" id="IPR022837">
    <property type="entry name" value="MsrQ-like"/>
</dbReference>
<proteinExistence type="inferred from homology"/>
<evidence type="ECO:0000256" key="6">
    <source>
        <dbReference type="ARBA" id="ARBA00022982"/>
    </source>
</evidence>
<comment type="subunit">
    <text evidence="10">Heterodimer of a catalytic subunit (MsrP) and a heme-binding subunit (MsrQ).</text>
</comment>
<dbReference type="STRING" id="1367852.SAMN05216516_104243"/>
<keyword evidence="9 10" id="KW-0472">Membrane</keyword>
<comment type="similarity">
    <text evidence="10">Belongs to the MsrQ family.</text>
</comment>
<evidence type="ECO:0000256" key="5">
    <source>
        <dbReference type="ARBA" id="ARBA00022692"/>
    </source>
</evidence>
<dbReference type="EMBL" id="FOVC01000004">
    <property type="protein sequence ID" value="SFN27268.1"/>
    <property type="molecule type" value="Genomic_DNA"/>
</dbReference>
<keyword evidence="10" id="KW-0479">Metal-binding</keyword>
<feature type="transmembrane region" description="Helical" evidence="10">
    <location>
        <begin position="80"/>
        <end position="98"/>
    </location>
</feature>
<keyword evidence="4 10" id="KW-0288">FMN</keyword>
<dbReference type="Proteomes" id="UP000242222">
    <property type="component" value="Unassembled WGS sequence"/>
</dbReference>
<gene>
    <name evidence="10" type="primary">msrQ</name>
    <name evidence="12" type="ORF">SAMN05216516_104243</name>
</gene>
<evidence type="ECO:0000256" key="7">
    <source>
        <dbReference type="ARBA" id="ARBA00022989"/>
    </source>
</evidence>
<feature type="transmembrane region" description="Helical" evidence="10">
    <location>
        <begin position="150"/>
        <end position="168"/>
    </location>
</feature>
<evidence type="ECO:0000259" key="11">
    <source>
        <dbReference type="Pfam" id="PF01794"/>
    </source>
</evidence>
<comment type="function">
    <text evidence="10">Part of the MsrPQ system that repairs oxidized periplasmic proteins containing methionine sulfoxide residues (Met-O), using respiratory chain electrons. Thus protects these proteins from oxidative-stress damage caused by reactive species of oxygen and chlorine generated by the host defense mechanisms. MsrPQ is essential for the maintenance of envelope integrity under bleach stress, rescuing a wide series of structurally unrelated periplasmic proteins from methionine oxidation. MsrQ provides electrons for reduction to the reductase catalytic subunit MsrP, using the quinone pool of the respiratory chain.</text>
</comment>
<dbReference type="GO" id="GO:0016679">
    <property type="term" value="F:oxidoreductase activity, acting on diphenols and related substances as donors"/>
    <property type="evidence" value="ECO:0007669"/>
    <property type="project" value="TreeGrafter"/>
</dbReference>
<dbReference type="HAMAP" id="MF_01207">
    <property type="entry name" value="MsrQ"/>
    <property type="match status" value="1"/>
</dbReference>